<protein>
    <submittedName>
        <fullName evidence="5">Pre-mRNA-splicing factor prp46</fullName>
    </submittedName>
</protein>
<dbReference type="OrthoDB" id="10256122at2759"/>
<comment type="caution">
    <text evidence="5">The sequence shown here is derived from an EMBL/GenBank/DDBJ whole genome shotgun (WGS) entry which is preliminary data.</text>
</comment>
<dbReference type="InterPro" id="IPR019775">
    <property type="entry name" value="WD40_repeat_CS"/>
</dbReference>
<dbReference type="InterPro" id="IPR045241">
    <property type="entry name" value="Prp46/PLRG1-like"/>
</dbReference>
<accession>A0A023AYF4</accession>
<dbReference type="CDD" id="cd00200">
    <property type="entry name" value="WD40"/>
    <property type="match status" value="1"/>
</dbReference>
<evidence type="ECO:0000256" key="2">
    <source>
        <dbReference type="ARBA" id="ARBA00022737"/>
    </source>
</evidence>
<dbReference type="eggNOG" id="KOG0285">
    <property type="taxonomic scope" value="Eukaryota"/>
</dbReference>
<dbReference type="RefSeq" id="XP_011133074.1">
    <property type="nucleotide sequence ID" value="XM_011134772.1"/>
</dbReference>
<proteinExistence type="inferred from homology"/>
<evidence type="ECO:0000313" key="6">
    <source>
        <dbReference type="Proteomes" id="UP000019763"/>
    </source>
</evidence>
<dbReference type="PRINTS" id="PR00320">
    <property type="entry name" value="GPROTEINBRPT"/>
</dbReference>
<dbReference type="PANTHER" id="PTHR19923:SF0">
    <property type="entry name" value="PLEIOTROPIC REGULATOR 1"/>
    <property type="match status" value="1"/>
</dbReference>
<gene>
    <name evidence="5" type="ORF">GNI_162340</name>
</gene>
<dbReference type="GO" id="GO:0000398">
    <property type="term" value="P:mRNA splicing, via spliceosome"/>
    <property type="evidence" value="ECO:0007669"/>
    <property type="project" value="InterPro"/>
</dbReference>
<comment type="similarity">
    <text evidence="3">Belongs to the WD repeat PRL1/PRL2 family.</text>
</comment>
<dbReference type="PANTHER" id="PTHR19923">
    <property type="entry name" value="WD40 REPEAT PROTEINPRL1/PRL2-RELATED"/>
    <property type="match status" value="1"/>
</dbReference>
<feature type="repeat" description="WD" evidence="4">
    <location>
        <begin position="139"/>
        <end position="180"/>
    </location>
</feature>
<dbReference type="PROSITE" id="PS50294">
    <property type="entry name" value="WD_REPEATS_REGION"/>
    <property type="match status" value="4"/>
</dbReference>
<evidence type="ECO:0000313" key="5">
    <source>
        <dbReference type="EMBL" id="EZG43691.1"/>
    </source>
</evidence>
<dbReference type="OMA" id="FAMCFDQ"/>
<sequence length="312" mass="34929">MYRNRWCLKKVIAGHTGWVRALDVDVSNEWFVSGGNDRLLKVWDLASGALRLTLTGHVHAIRGLKVDSRHPYVVSCSEDHEIKCWDLEQNKVVRNYHGHLNGVYTLALHPTLENILVSGGRDKTVRVWDLRTREEVHCLRGHTDTVFSVLAQGVEPQVVSGSADKTVRCWDLRTGRCRGVLTHHSKSVRALHAHPRLYAFLSGAADSLKVWQGEHATYQRDLSPNHSIINTLAVKDDPDSAIVVAGADNGFLHFYDFNSGHIFQSLESKPVRGSLHAEAGILAAVFDQSETRLLTGEADKTIKIWQPLEQEV</sequence>
<feature type="repeat" description="WD" evidence="4">
    <location>
        <begin position="96"/>
        <end position="138"/>
    </location>
</feature>
<dbReference type="EMBL" id="AFNH02001211">
    <property type="protein sequence ID" value="EZG43691.1"/>
    <property type="molecule type" value="Genomic_DNA"/>
</dbReference>
<dbReference type="SMART" id="SM00320">
    <property type="entry name" value="WD40"/>
    <property type="match status" value="7"/>
</dbReference>
<feature type="repeat" description="WD" evidence="4">
    <location>
        <begin position="12"/>
        <end position="53"/>
    </location>
</feature>
<dbReference type="InterPro" id="IPR015943">
    <property type="entry name" value="WD40/YVTN_repeat-like_dom_sf"/>
</dbReference>
<dbReference type="GO" id="GO:0000974">
    <property type="term" value="C:Prp19 complex"/>
    <property type="evidence" value="ECO:0007669"/>
    <property type="project" value="TreeGrafter"/>
</dbReference>
<dbReference type="AlphaFoldDB" id="A0A023AYF4"/>
<evidence type="ECO:0000256" key="1">
    <source>
        <dbReference type="ARBA" id="ARBA00022574"/>
    </source>
</evidence>
<dbReference type="VEuPathDB" id="CryptoDB:GNI_162340"/>
<keyword evidence="2" id="KW-0677">Repeat</keyword>
<feature type="repeat" description="WD" evidence="4">
    <location>
        <begin position="281"/>
        <end position="312"/>
    </location>
</feature>
<dbReference type="Gene3D" id="2.130.10.10">
    <property type="entry name" value="YVTN repeat-like/Quinoprotein amine dehydrogenase"/>
    <property type="match status" value="1"/>
</dbReference>
<dbReference type="GeneID" id="22915616"/>
<dbReference type="Pfam" id="PF00400">
    <property type="entry name" value="WD40"/>
    <property type="match status" value="6"/>
</dbReference>
<dbReference type="InterPro" id="IPR036322">
    <property type="entry name" value="WD40_repeat_dom_sf"/>
</dbReference>
<dbReference type="PROSITE" id="PS00678">
    <property type="entry name" value="WD_REPEATS_1"/>
    <property type="match status" value="1"/>
</dbReference>
<dbReference type="PROSITE" id="PS50082">
    <property type="entry name" value="WD_REPEATS_2"/>
    <property type="match status" value="5"/>
</dbReference>
<keyword evidence="6" id="KW-1185">Reference proteome</keyword>
<organism evidence="5 6">
    <name type="scientific">Gregarina niphandrodes</name>
    <name type="common">Septate eugregarine</name>
    <dbReference type="NCBI Taxonomy" id="110365"/>
    <lineage>
        <taxon>Eukaryota</taxon>
        <taxon>Sar</taxon>
        <taxon>Alveolata</taxon>
        <taxon>Apicomplexa</taxon>
        <taxon>Conoidasida</taxon>
        <taxon>Gregarinasina</taxon>
        <taxon>Eugregarinorida</taxon>
        <taxon>Gregarinidae</taxon>
        <taxon>Gregarina</taxon>
    </lineage>
</organism>
<dbReference type="InterPro" id="IPR001680">
    <property type="entry name" value="WD40_rpt"/>
</dbReference>
<evidence type="ECO:0000256" key="4">
    <source>
        <dbReference type="PROSITE-ProRule" id="PRU00221"/>
    </source>
</evidence>
<feature type="repeat" description="WD" evidence="4">
    <location>
        <begin position="54"/>
        <end position="95"/>
    </location>
</feature>
<name>A0A023AYF4_GRENI</name>
<dbReference type="InterPro" id="IPR020472">
    <property type="entry name" value="WD40_PAC1"/>
</dbReference>
<dbReference type="Proteomes" id="UP000019763">
    <property type="component" value="Unassembled WGS sequence"/>
</dbReference>
<dbReference type="GO" id="GO:0071013">
    <property type="term" value="C:catalytic step 2 spliceosome"/>
    <property type="evidence" value="ECO:0007669"/>
    <property type="project" value="TreeGrafter"/>
</dbReference>
<dbReference type="SUPFAM" id="SSF50978">
    <property type="entry name" value="WD40 repeat-like"/>
    <property type="match status" value="1"/>
</dbReference>
<keyword evidence="1 4" id="KW-0853">WD repeat</keyword>
<reference evidence="5" key="1">
    <citation type="submission" date="2013-12" db="EMBL/GenBank/DDBJ databases">
        <authorList>
            <person name="Omoto C.K."/>
            <person name="Sibley D."/>
            <person name="Venepally P."/>
            <person name="Hadjithomas M."/>
            <person name="Karamycheva S."/>
            <person name="Brunk B."/>
            <person name="Roos D."/>
            <person name="Caler E."/>
            <person name="Lorenzi H."/>
        </authorList>
    </citation>
    <scope>NUCLEOTIDE SEQUENCE</scope>
</reference>
<dbReference type="GO" id="GO:0071011">
    <property type="term" value="C:precatalytic spliceosome"/>
    <property type="evidence" value="ECO:0007669"/>
    <property type="project" value="TreeGrafter"/>
</dbReference>
<evidence type="ECO:0000256" key="3">
    <source>
        <dbReference type="ARBA" id="ARBA00025726"/>
    </source>
</evidence>